<evidence type="ECO:0008006" key="3">
    <source>
        <dbReference type="Google" id="ProtNLM"/>
    </source>
</evidence>
<dbReference type="RefSeq" id="WP_251224249.1">
    <property type="nucleotide sequence ID" value="NZ_JAMBOL010000016.1"/>
</dbReference>
<protein>
    <recommendedName>
        <fullName evidence="3">DUF3221 domain-containing protein</fullName>
    </recommendedName>
</protein>
<dbReference type="EMBL" id="JAMBOL010000016">
    <property type="protein sequence ID" value="MCM3715512.1"/>
    <property type="molecule type" value="Genomic_DNA"/>
</dbReference>
<name>A0A9X2DU22_9BACI</name>
<accession>A0A9X2DU22</accession>
<dbReference type="AlphaFoldDB" id="A0A9X2DU22"/>
<evidence type="ECO:0000313" key="2">
    <source>
        <dbReference type="Proteomes" id="UP001139179"/>
    </source>
</evidence>
<proteinExistence type="predicted"/>
<reference evidence="1" key="1">
    <citation type="submission" date="2022-05" db="EMBL/GenBank/DDBJ databases">
        <title>Comparative Genomics of Spacecraft Associated Microbes.</title>
        <authorList>
            <person name="Tran M.T."/>
            <person name="Wright A."/>
            <person name="Seuylemezian A."/>
            <person name="Eisen J."/>
            <person name="Coil D."/>
        </authorList>
    </citation>
    <scope>NUCLEOTIDE SEQUENCE</scope>
    <source>
        <strain evidence="1">214.1.1</strain>
    </source>
</reference>
<comment type="caution">
    <text evidence="1">The sequence shown here is derived from an EMBL/GenBank/DDBJ whole genome shotgun (WGS) entry which is preliminary data.</text>
</comment>
<keyword evidence="2" id="KW-1185">Reference proteome</keyword>
<dbReference type="PROSITE" id="PS51257">
    <property type="entry name" value="PROKAR_LIPOPROTEIN"/>
    <property type="match status" value="1"/>
</dbReference>
<sequence>MFFLKKISYITILISTIVMFLIACDDQTRNEEDYQFEGYVVSIEHMQDIDLKRALFNVLIVNGIEKEQAIEWDYKDVQLNEIEPKNVLFAIVEQPHDFIEVGDRVVAKWGSFGDTQISEHDYSVFSVDSVEVIE</sequence>
<gene>
    <name evidence="1" type="ORF">M3202_15690</name>
</gene>
<dbReference type="Proteomes" id="UP001139179">
    <property type="component" value="Unassembled WGS sequence"/>
</dbReference>
<organism evidence="1 2">
    <name type="scientific">Halalkalibacter oceani</name>
    <dbReference type="NCBI Taxonomy" id="1653776"/>
    <lineage>
        <taxon>Bacteria</taxon>
        <taxon>Bacillati</taxon>
        <taxon>Bacillota</taxon>
        <taxon>Bacilli</taxon>
        <taxon>Bacillales</taxon>
        <taxon>Bacillaceae</taxon>
        <taxon>Halalkalibacter</taxon>
    </lineage>
</organism>
<evidence type="ECO:0000313" key="1">
    <source>
        <dbReference type="EMBL" id="MCM3715512.1"/>
    </source>
</evidence>